<evidence type="ECO:0000313" key="6">
    <source>
        <dbReference type="EMBL" id="KNA92655.1"/>
    </source>
</evidence>
<protein>
    <submittedName>
        <fullName evidence="6">Phosphonate ABC transporter substrate-binding protein</fullName>
    </submittedName>
</protein>
<feature type="chain" id="PRO_5045478272" evidence="5">
    <location>
        <begin position="28"/>
        <end position="349"/>
    </location>
</feature>
<dbReference type="PANTHER" id="PTHR30006">
    <property type="entry name" value="THIAMINE-BINDING PERIPLASMIC PROTEIN-RELATED"/>
    <property type="match status" value="1"/>
</dbReference>
<dbReference type="NCBIfam" id="NF011620">
    <property type="entry name" value="PRK15046.1"/>
    <property type="match status" value="1"/>
</dbReference>
<comment type="subcellular location">
    <subcellularLocation>
        <location evidence="1">Periplasm</location>
    </subcellularLocation>
</comment>
<dbReference type="PANTHER" id="PTHR30006:SF3">
    <property type="entry name" value="THIAMINE-BINDING PERIPLASMIC PROTEIN"/>
    <property type="match status" value="1"/>
</dbReference>
<comment type="caution">
    <text evidence="6">The sequence shown here is derived from an EMBL/GenBank/DDBJ whole genome shotgun (WGS) entry which is preliminary data.</text>
</comment>
<dbReference type="PROSITE" id="PS51257">
    <property type="entry name" value="PROKAR_LIPOPROTEIN"/>
    <property type="match status" value="1"/>
</dbReference>
<evidence type="ECO:0000313" key="7">
    <source>
        <dbReference type="Proteomes" id="UP000037247"/>
    </source>
</evidence>
<dbReference type="SUPFAM" id="SSF53850">
    <property type="entry name" value="Periplasmic binding protein-like II"/>
    <property type="match status" value="1"/>
</dbReference>
<evidence type="ECO:0000256" key="5">
    <source>
        <dbReference type="SAM" id="SignalP"/>
    </source>
</evidence>
<reference evidence="6 7" key="1">
    <citation type="submission" date="2015-05" db="EMBL/GenBank/DDBJ databases">
        <title>Draft genome sequence of the bacterium Gordonia jacobaea a new member of the Gordonia genus.</title>
        <authorList>
            <person name="Jimenez-Galisteo G."/>
            <person name="Dominguez A."/>
            <person name="Munoz E."/>
            <person name="Vinas M."/>
        </authorList>
    </citation>
    <scope>NUCLEOTIDE SEQUENCE [LARGE SCALE GENOMIC DNA]</scope>
    <source>
        <strain evidence="7">mv1</strain>
    </source>
</reference>
<dbReference type="InterPro" id="IPR006059">
    <property type="entry name" value="SBP"/>
</dbReference>
<sequence length="349" mass="36321">MRISRLTRTSMRAVALAATVAAVTLTAACGGTGSSDSGGGKTLTVYTADGLGTWYKSEFAKFKDQTGISVNIVEAGSGEVVSRVQKEQSNPQADLLVTLPPFIQKADADGLLTAPGVDTTGVDPSAVGGNYVGIVDNYLSFIRNPSAQPAPASWNDLLDSRFKGKIQYSTPGQAGDGTAVLLLLQHLMGKQGALDYLGKLQANNVGPSSSTGKLQPKVSNGELLVANGDVQMNLASIRDDGSKFDLFFPAMPDGSRTTVSLPYFAGITKGAPHADDAKKLLTFLLSKDVQNTVGTDALGVSVRTDVAAPTTSPSPAQTIQGVTIWHPDWKSVLSTLDADVAAYQKATGN</sequence>
<gene>
    <name evidence="6" type="ORF">ABW18_05065</name>
</gene>
<accession>A0ABR5IFZ6</accession>
<proteinExistence type="predicted"/>
<keyword evidence="2" id="KW-0813">Transport</keyword>
<evidence type="ECO:0000256" key="1">
    <source>
        <dbReference type="ARBA" id="ARBA00004418"/>
    </source>
</evidence>
<evidence type="ECO:0000256" key="4">
    <source>
        <dbReference type="ARBA" id="ARBA00022764"/>
    </source>
</evidence>
<keyword evidence="4" id="KW-0574">Periplasm</keyword>
<dbReference type="Pfam" id="PF01547">
    <property type="entry name" value="SBP_bac_1"/>
    <property type="match status" value="1"/>
</dbReference>
<dbReference type="Proteomes" id="UP000037247">
    <property type="component" value="Unassembled WGS sequence"/>
</dbReference>
<keyword evidence="3 5" id="KW-0732">Signal</keyword>
<keyword evidence="7" id="KW-1185">Reference proteome</keyword>
<evidence type="ECO:0000256" key="2">
    <source>
        <dbReference type="ARBA" id="ARBA00022448"/>
    </source>
</evidence>
<feature type="signal peptide" evidence="5">
    <location>
        <begin position="1"/>
        <end position="27"/>
    </location>
</feature>
<evidence type="ECO:0000256" key="3">
    <source>
        <dbReference type="ARBA" id="ARBA00022729"/>
    </source>
</evidence>
<name>A0ABR5IFZ6_9ACTN</name>
<dbReference type="Gene3D" id="3.40.190.10">
    <property type="entry name" value="Periplasmic binding protein-like II"/>
    <property type="match status" value="2"/>
</dbReference>
<dbReference type="EMBL" id="LDTZ01000014">
    <property type="protein sequence ID" value="KNA92655.1"/>
    <property type="molecule type" value="Genomic_DNA"/>
</dbReference>
<organism evidence="6 7">
    <name type="scientific">Gordonia jacobaea</name>
    <dbReference type="NCBI Taxonomy" id="122202"/>
    <lineage>
        <taxon>Bacteria</taxon>
        <taxon>Bacillati</taxon>
        <taxon>Actinomycetota</taxon>
        <taxon>Actinomycetes</taxon>
        <taxon>Mycobacteriales</taxon>
        <taxon>Gordoniaceae</taxon>
        <taxon>Gordonia</taxon>
    </lineage>
</organism>
<dbReference type="RefSeq" id="WP_049697868.1">
    <property type="nucleotide sequence ID" value="NZ_LDTZ01000014.1"/>
</dbReference>